<accession>A0ABQ5VN71</accession>
<evidence type="ECO:0000313" key="2">
    <source>
        <dbReference type="EMBL" id="GLQ28389.1"/>
    </source>
</evidence>
<sequence length="70" mass="7516">MGMVGSSLSKVINCGLPSTQIPAAEFEVPKSIPSVADIKRPSSQGRVFNPNGHQRQTPSHRPAYWLASTP</sequence>
<protein>
    <submittedName>
        <fullName evidence="2">Uncharacterized protein</fullName>
    </submittedName>
</protein>
<reference evidence="2" key="2">
    <citation type="submission" date="2023-01" db="EMBL/GenBank/DDBJ databases">
        <title>Draft genome sequence of Sulfitobacter pacificus strain NBRC 109915.</title>
        <authorList>
            <person name="Sun Q."/>
            <person name="Mori K."/>
        </authorList>
    </citation>
    <scope>NUCLEOTIDE SEQUENCE</scope>
    <source>
        <strain evidence="2">NBRC 109915</strain>
    </source>
</reference>
<keyword evidence="3" id="KW-1185">Reference proteome</keyword>
<dbReference type="Proteomes" id="UP001161388">
    <property type="component" value="Unassembled WGS sequence"/>
</dbReference>
<evidence type="ECO:0000313" key="3">
    <source>
        <dbReference type="Proteomes" id="UP001161388"/>
    </source>
</evidence>
<reference evidence="2" key="1">
    <citation type="journal article" date="2014" name="Int. J. Syst. Evol. Microbiol.">
        <title>Complete genome of a new Firmicutes species belonging to the dominant human colonic microbiota ('Ruminococcus bicirculans') reveals two chromosomes and a selective capacity to utilize plant glucans.</title>
        <authorList>
            <consortium name="NISC Comparative Sequencing Program"/>
            <person name="Wegmann U."/>
            <person name="Louis P."/>
            <person name="Goesmann A."/>
            <person name="Henrissat B."/>
            <person name="Duncan S.H."/>
            <person name="Flint H.J."/>
        </authorList>
    </citation>
    <scope>NUCLEOTIDE SEQUENCE</scope>
    <source>
        <strain evidence="2">NBRC 109915</strain>
    </source>
</reference>
<organism evidence="2 3">
    <name type="scientific">Sulfitobacter pacificus</name>
    <dbReference type="NCBI Taxonomy" id="1499314"/>
    <lineage>
        <taxon>Bacteria</taxon>
        <taxon>Pseudomonadati</taxon>
        <taxon>Pseudomonadota</taxon>
        <taxon>Alphaproteobacteria</taxon>
        <taxon>Rhodobacterales</taxon>
        <taxon>Roseobacteraceae</taxon>
        <taxon>Sulfitobacter</taxon>
    </lineage>
</organism>
<comment type="caution">
    <text evidence="2">The sequence shown here is derived from an EMBL/GenBank/DDBJ whole genome shotgun (WGS) entry which is preliminary data.</text>
</comment>
<evidence type="ECO:0000256" key="1">
    <source>
        <dbReference type="SAM" id="MobiDB-lite"/>
    </source>
</evidence>
<dbReference type="EMBL" id="BSNL01000001">
    <property type="protein sequence ID" value="GLQ28389.1"/>
    <property type="molecule type" value="Genomic_DNA"/>
</dbReference>
<name>A0ABQ5VN71_9RHOB</name>
<gene>
    <name evidence="2" type="ORF">GCM10007927_31920</name>
</gene>
<proteinExistence type="predicted"/>
<feature type="region of interest" description="Disordered" evidence="1">
    <location>
        <begin position="41"/>
        <end position="70"/>
    </location>
</feature>
<feature type="compositionally biased region" description="Polar residues" evidence="1">
    <location>
        <begin position="41"/>
        <end position="59"/>
    </location>
</feature>